<evidence type="ECO:0000313" key="2">
    <source>
        <dbReference type="EMBL" id="MEX0404154.1"/>
    </source>
</evidence>
<evidence type="ECO:0000259" key="1">
    <source>
        <dbReference type="Pfam" id="PF00501"/>
    </source>
</evidence>
<protein>
    <submittedName>
        <fullName evidence="2">Feruloyl-CoA synthase</fullName>
    </submittedName>
</protein>
<reference evidence="2 3" key="1">
    <citation type="submission" date="2024-05" db="EMBL/GenBank/DDBJ databases">
        <authorList>
            <person name="Jiang F."/>
        </authorList>
    </citation>
    <scope>NUCLEOTIDE SEQUENCE [LARGE SCALE GENOMIC DNA]</scope>
    <source>
        <strain evidence="2 3">LZ166</strain>
    </source>
</reference>
<dbReference type="NCBIfam" id="NF009232">
    <property type="entry name" value="PRK12582.1"/>
    <property type="match status" value="1"/>
</dbReference>
<proteinExistence type="predicted"/>
<keyword evidence="3" id="KW-1185">Reference proteome</keyword>
<accession>A0ABV3SDK0</accession>
<dbReference type="InterPro" id="IPR000873">
    <property type="entry name" value="AMP-dep_synth/lig_dom"/>
</dbReference>
<dbReference type="Proteomes" id="UP001556692">
    <property type="component" value="Unassembled WGS sequence"/>
</dbReference>
<feature type="domain" description="AMP-dependent synthetase/ligase" evidence="1">
    <location>
        <begin position="48"/>
        <end position="429"/>
    </location>
</feature>
<dbReference type="RefSeq" id="WP_367952057.1">
    <property type="nucleotide sequence ID" value="NZ_JBDPGJ010000001.1"/>
</dbReference>
<dbReference type="EMBL" id="JBDPGJ010000001">
    <property type="protein sequence ID" value="MEX0404154.1"/>
    <property type="molecule type" value="Genomic_DNA"/>
</dbReference>
<comment type="caution">
    <text evidence="2">The sequence shown here is derived from an EMBL/GenBank/DDBJ whole genome shotgun (WGS) entry which is preliminary data.</text>
</comment>
<organism evidence="2 3">
    <name type="scientific">Aquibium pacificus</name>
    <dbReference type="NCBI Taxonomy" id="3153579"/>
    <lineage>
        <taxon>Bacteria</taxon>
        <taxon>Pseudomonadati</taxon>
        <taxon>Pseudomonadota</taxon>
        <taxon>Alphaproteobacteria</taxon>
        <taxon>Hyphomicrobiales</taxon>
        <taxon>Phyllobacteriaceae</taxon>
        <taxon>Aquibium</taxon>
    </lineage>
</organism>
<dbReference type="InterPro" id="IPR020845">
    <property type="entry name" value="AMP-binding_CS"/>
</dbReference>
<dbReference type="Pfam" id="PF00501">
    <property type="entry name" value="AMP-binding"/>
    <property type="match status" value="1"/>
</dbReference>
<dbReference type="CDD" id="cd05921">
    <property type="entry name" value="FCS"/>
    <property type="match status" value="1"/>
</dbReference>
<dbReference type="PANTHER" id="PTHR24096:SF420">
    <property type="entry name" value="LONG-CHAIN-FATTY-ACID--COA LIGASE-RELATED"/>
    <property type="match status" value="1"/>
</dbReference>
<evidence type="ECO:0000313" key="3">
    <source>
        <dbReference type="Proteomes" id="UP001556692"/>
    </source>
</evidence>
<dbReference type="SUPFAM" id="SSF56801">
    <property type="entry name" value="Acetyl-CoA synthetase-like"/>
    <property type="match status" value="1"/>
</dbReference>
<dbReference type="InterPro" id="IPR042099">
    <property type="entry name" value="ANL_N_sf"/>
</dbReference>
<dbReference type="PANTHER" id="PTHR24096">
    <property type="entry name" value="LONG-CHAIN-FATTY-ACID--COA LIGASE"/>
    <property type="match status" value="1"/>
</dbReference>
<dbReference type="Gene3D" id="3.40.50.12780">
    <property type="entry name" value="N-terminal domain of ligase-like"/>
    <property type="match status" value="1"/>
</dbReference>
<gene>
    <name evidence="2" type="ORF">ABGN05_00600</name>
</gene>
<dbReference type="PROSITE" id="PS00455">
    <property type="entry name" value="AMP_BINDING"/>
    <property type="match status" value="1"/>
</dbReference>
<sequence>MPVVTAPGMRPVRMGENSVETTRGADGVLYVKSRFPLGGHARSMTDSLRRWAKEAPDRVFLADRGPDGAWRKVTYAQALEKARSIAQFILDRGLSAERPIVVLSGNSVEHGLIALGAMMAGVPFAPVSPAYSLVSKDDEKLKHIFSLLTPGLVFAADGKPFEPALKSVMTPDIGLVVARNPAAGFASETFDDMLATVPTEAVEKADAAVDPDAPAKFLFTSGSTGMPKAVINTQRMMTCNQVMISTAMEFLKEEPPVLVDWLPWNHTAGGNHNFGIALTNGGTLWIDDGAPTPAGIDKTVRNLTEIAPTLYFNVPKGYEMLCEHLSRNEALRKRFFSRVQILQYAGASLSKHVWDTLERLATETVGEKIMIITGYGSTETAPFAFTTTWPVGQPGEVGLPSPDIEVKLVENIGKLELRLKGPNITPGYWRQPDKTAECFDEEGFYKIGDALKFVDPDDVSKGFIFDGRVTEDFKLSTGTWVNMAGVRTGLIAAFAPYVRDAVLTGLDRNHIGALLFLDLDAARRIAPELAVADEEHFAVHPAVRLIFQERLDELAKKSTGSSNLVARAIICDRPPAIDAHEITDKGSINQRAVMAARPGLVEDLYTDPPPPHVLVAKKG</sequence>
<name>A0ABV3SDK0_9HYPH</name>